<feature type="compositionally biased region" description="Basic and acidic residues" evidence="7">
    <location>
        <begin position="102"/>
        <end position="112"/>
    </location>
</feature>
<feature type="region of interest" description="Disordered" evidence="7">
    <location>
        <begin position="102"/>
        <end position="156"/>
    </location>
</feature>
<reference evidence="9 10" key="1">
    <citation type="journal article" date="2020" name="ISME J.">
        <title>Uncovering the hidden diversity of litter-decomposition mechanisms in mushroom-forming fungi.</title>
        <authorList>
            <person name="Floudas D."/>
            <person name="Bentzer J."/>
            <person name="Ahren D."/>
            <person name="Johansson T."/>
            <person name="Persson P."/>
            <person name="Tunlid A."/>
        </authorList>
    </citation>
    <scope>NUCLEOTIDE SEQUENCE [LARGE SCALE GENOMIC DNA]</scope>
    <source>
        <strain evidence="9 10">CBS 101986</strain>
    </source>
</reference>
<evidence type="ECO:0000256" key="2">
    <source>
        <dbReference type="ARBA" id="ARBA00010446"/>
    </source>
</evidence>
<dbReference type="CDD" id="cd23507">
    <property type="entry name" value="hydrophobin_I"/>
    <property type="match status" value="1"/>
</dbReference>
<dbReference type="OrthoDB" id="4225815at2759"/>
<evidence type="ECO:0000256" key="5">
    <source>
        <dbReference type="ARBA" id="ARBA00022729"/>
    </source>
</evidence>
<dbReference type="SMART" id="SM00075">
    <property type="entry name" value="HYDRO"/>
    <property type="match status" value="1"/>
</dbReference>
<evidence type="ECO:0000256" key="6">
    <source>
        <dbReference type="ARBA" id="ARBA00023157"/>
    </source>
</evidence>
<evidence type="ECO:0000256" key="8">
    <source>
        <dbReference type="SAM" id="SignalP"/>
    </source>
</evidence>
<keyword evidence="5 8" id="KW-0732">Signal</keyword>
<comment type="similarity">
    <text evidence="2">Belongs to the fungal hydrophobin family.</text>
</comment>
<dbReference type="GO" id="GO:0009277">
    <property type="term" value="C:fungal-type cell wall"/>
    <property type="evidence" value="ECO:0007669"/>
    <property type="project" value="InterPro"/>
</dbReference>
<dbReference type="EMBL" id="JAACJJ010000002">
    <property type="protein sequence ID" value="KAF5329810.1"/>
    <property type="molecule type" value="Genomic_DNA"/>
</dbReference>
<dbReference type="InterPro" id="IPR001338">
    <property type="entry name" value="Class_I_Hydrophobin"/>
</dbReference>
<comment type="caution">
    <text evidence="9">The sequence shown here is derived from an EMBL/GenBank/DDBJ whole genome shotgun (WGS) entry which is preliminary data.</text>
</comment>
<dbReference type="InterPro" id="IPR019778">
    <property type="entry name" value="Class_I_Hydrophobin_CS"/>
</dbReference>
<evidence type="ECO:0000256" key="1">
    <source>
        <dbReference type="ARBA" id="ARBA00004191"/>
    </source>
</evidence>
<proteinExistence type="inferred from homology"/>
<sequence>MQFKLAALTTLAVATLAAATPTGTDPSNQCNTGSLECCNSVQSANSPSIAGLLGLLGIVAGTLTGQVGVTCSPITAIGLGGSSCSAQPVCCTNNTFSPAANRKPEVEAKTIPEDTAADTSLASGETPASDQAPYQPTVDASPPPAHSKHDHEDLSVPEVTENAIDEATAREISPFTKLCPFPPPKNQPPLLAGDGDVPMSRVDLEAKQFRSPLIMRLRRRQAKLSTCEGGADVVQEEAKPVVDAGTPIHEAISTEYKAREENPEAIQVIEASSLETTIGRLTETTESALLRRKKLLLSPPQPALSKLRSRLLRMQLFLSKF</sequence>
<evidence type="ECO:0000256" key="4">
    <source>
        <dbReference type="ARBA" id="ARBA00022525"/>
    </source>
</evidence>
<feature type="signal peptide" evidence="8">
    <location>
        <begin position="1"/>
        <end position="19"/>
    </location>
</feature>
<evidence type="ECO:0008006" key="11">
    <source>
        <dbReference type="Google" id="ProtNLM"/>
    </source>
</evidence>
<dbReference type="Proteomes" id="UP000567179">
    <property type="component" value="Unassembled WGS sequence"/>
</dbReference>
<evidence type="ECO:0000313" key="9">
    <source>
        <dbReference type="EMBL" id="KAF5329810.1"/>
    </source>
</evidence>
<feature type="chain" id="PRO_5034318500" description="Hydrophobin" evidence="8">
    <location>
        <begin position="20"/>
        <end position="321"/>
    </location>
</feature>
<dbReference type="AlphaFoldDB" id="A0A8H5BUH6"/>
<comment type="subcellular location">
    <subcellularLocation>
        <location evidence="1">Secreted</location>
        <location evidence="1">Cell wall</location>
    </subcellularLocation>
</comment>
<organism evidence="9 10">
    <name type="scientific">Psilocybe cf. subviscida</name>
    <dbReference type="NCBI Taxonomy" id="2480587"/>
    <lineage>
        <taxon>Eukaryota</taxon>
        <taxon>Fungi</taxon>
        <taxon>Dikarya</taxon>
        <taxon>Basidiomycota</taxon>
        <taxon>Agaricomycotina</taxon>
        <taxon>Agaricomycetes</taxon>
        <taxon>Agaricomycetidae</taxon>
        <taxon>Agaricales</taxon>
        <taxon>Agaricineae</taxon>
        <taxon>Strophariaceae</taxon>
        <taxon>Psilocybe</taxon>
    </lineage>
</organism>
<dbReference type="Pfam" id="PF01185">
    <property type="entry name" value="Hydrophobin"/>
    <property type="match status" value="1"/>
</dbReference>
<feature type="compositionally biased region" description="Polar residues" evidence="7">
    <location>
        <begin position="117"/>
        <end position="134"/>
    </location>
</feature>
<keyword evidence="6" id="KW-1015">Disulfide bond</keyword>
<evidence type="ECO:0000256" key="7">
    <source>
        <dbReference type="SAM" id="MobiDB-lite"/>
    </source>
</evidence>
<evidence type="ECO:0000256" key="3">
    <source>
        <dbReference type="ARBA" id="ARBA00022512"/>
    </source>
</evidence>
<gene>
    <name evidence="9" type="ORF">D9619_009336</name>
</gene>
<dbReference type="GO" id="GO:0005199">
    <property type="term" value="F:structural constituent of cell wall"/>
    <property type="evidence" value="ECO:0007669"/>
    <property type="project" value="InterPro"/>
</dbReference>
<evidence type="ECO:0000313" key="10">
    <source>
        <dbReference type="Proteomes" id="UP000567179"/>
    </source>
</evidence>
<accession>A0A8H5BUH6</accession>
<keyword evidence="3" id="KW-0134">Cell wall</keyword>
<protein>
    <recommendedName>
        <fullName evidence="11">Hydrophobin</fullName>
    </recommendedName>
</protein>
<dbReference type="PROSITE" id="PS00956">
    <property type="entry name" value="HYDROPHOBIN"/>
    <property type="match status" value="1"/>
</dbReference>
<keyword evidence="4" id="KW-0964">Secreted</keyword>
<keyword evidence="10" id="KW-1185">Reference proteome</keyword>
<name>A0A8H5BUH6_9AGAR</name>